<dbReference type="InterPro" id="IPR014825">
    <property type="entry name" value="DNA_alkylation"/>
</dbReference>
<name>A0A2S0VPJ7_9ALTE</name>
<accession>A0A2S0VPJ7</accession>
<dbReference type="SUPFAM" id="SSF48371">
    <property type="entry name" value="ARM repeat"/>
    <property type="match status" value="1"/>
</dbReference>
<proteinExistence type="predicted"/>
<dbReference type="PANTHER" id="PTHR34070">
    <property type="entry name" value="ARMADILLO-TYPE FOLD"/>
    <property type="match status" value="1"/>
</dbReference>
<dbReference type="CDD" id="cd06561">
    <property type="entry name" value="AlkD_like"/>
    <property type="match status" value="1"/>
</dbReference>
<dbReference type="RefSeq" id="WP_108602184.1">
    <property type="nucleotide sequence ID" value="NZ_CP026604.1"/>
</dbReference>
<dbReference type="Gene3D" id="1.25.10.90">
    <property type="match status" value="1"/>
</dbReference>
<dbReference type="InterPro" id="IPR016024">
    <property type="entry name" value="ARM-type_fold"/>
</dbReference>
<evidence type="ECO:0000313" key="2">
    <source>
        <dbReference type="Proteomes" id="UP000244441"/>
    </source>
</evidence>
<dbReference type="PANTHER" id="PTHR34070:SF1">
    <property type="entry name" value="DNA ALKYLATION REPAIR PROTEIN"/>
    <property type="match status" value="1"/>
</dbReference>
<gene>
    <name evidence="1" type="ORF">C2869_06510</name>
</gene>
<dbReference type="KEGG" id="cate:C2869_06510"/>
<dbReference type="AlphaFoldDB" id="A0A2S0VPJ7"/>
<dbReference type="OrthoDB" id="9775346at2"/>
<organism evidence="1 2">
    <name type="scientific">Saccharobesus litoralis</name>
    <dbReference type="NCBI Taxonomy" id="2172099"/>
    <lineage>
        <taxon>Bacteria</taxon>
        <taxon>Pseudomonadati</taxon>
        <taxon>Pseudomonadota</taxon>
        <taxon>Gammaproteobacteria</taxon>
        <taxon>Alteromonadales</taxon>
        <taxon>Alteromonadaceae</taxon>
        <taxon>Saccharobesus</taxon>
    </lineage>
</organism>
<dbReference type="Proteomes" id="UP000244441">
    <property type="component" value="Chromosome"/>
</dbReference>
<keyword evidence="2" id="KW-1185">Reference proteome</keyword>
<evidence type="ECO:0000313" key="1">
    <source>
        <dbReference type="EMBL" id="AWB66113.1"/>
    </source>
</evidence>
<dbReference type="EMBL" id="CP026604">
    <property type="protein sequence ID" value="AWB66113.1"/>
    <property type="molecule type" value="Genomic_DNA"/>
</dbReference>
<reference evidence="1 2" key="1">
    <citation type="submission" date="2018-01" db="EMBL/GenBank/DDBJ databases">
        <title>Genome sequence of a Cantenovulum-like bacteria.</title>
        <authorList>
            <person name="Tan W.R."/>
            <person name="Lau N.-S."/>
            <person name="Go F."/>
            <person name="Amirul A.-A.A."/>
        </authorList>
    </citation>
    <scope>NUCLEOTIDE SEQUENCE [LARGE SCALE GENOMIC DNA]</scope>
    <source>
        <strain evidence="1 2">CCB-QB4</strain>
    </source>
</reference>
<sequence length="248" mass="28398">MTQPNSYYIARVKADLNKLATVEKAIASQRYFPAGIHCIGANAADIKTIISILQVEHPNLSAQDWLAICEGVLAQAEYSEEVLVAFGLINKFVKKSFDDSLLERFQFWLENYASNWAHVDDLCIKTIYQFFLARPHLIPRTQHWTLSPSPWCRRASCVVWVKFIQRKIGKAVYCLDTALVFNNCDVLLNDDDEFVQKGVGWLLKVTAQHHPQKVINYLESNIANMPRSTIRYAIEKLDPQQRKAILSL</sequence>
<dbReference type="Pfam" id="PF08713">
    <property type="entry name" value="DNA_alkylation"/>
    <property type="match status" value="1"/>
</dbReference>
<protein>
    <submittedName>
        <fullName evidence="1">DNA alkylation repair protein</fullName>
    </submittedName>
</protein>